<gene>
    <name evidence="3" type="ORF">A3J59_02395</name>
</gene>
<proteinExistence type="predicted"/>
<organism evidence="3 4">
    <name type="scientific">Candidatus Buchananbacteria bacterium RIFCSPHIGHO2_02_FULL_56_16</name>
    <dbReference type="NCBI Taxonomy" id="1797542"/>
    <lineage>
        <taxon>Bacteria</taxon>
        <taxon>Candidatus Buchananiibacteriota</taxon>
    </lineage>
</organism>
<comment type="caution">
    <text evidence="3">The sequence shown here is derived from an EMBL/GenBank/DDBJ whole genome shotgun (WGS) entry which is preliminary data.</text>
</comment>
<evidence type="ECO:0000256" key="1">
    <source>
        <dbReference type="ARBA" id="ARBA00022679"/>
    </source>
</evidence>
<dbReference type="EMBL" id="MHIL01000020">
    <property type="protein sequence ID" value="OGY51297.1"/>
    <property type="molecule type" value="Genomic_DNA"/>
</dbReference>
<feature type="domain" description="Methyltransferase" evidence="2">
    <location>
        <begin position="53"/>
        <end position="145"/>
    </location>
</feature>
<evidence type="ECO:0000259" key="2">
    <source>
        <dbReference type="Pfam" id="PF13649"/>
    </source>
</evidence>
<dbReference type="GO" id="GO:0016740">
    <property type="term" value="F:transferase activity"/>
    <property type="evidence" value="ECO:0007669"/>
    <property type="project" value="UniProtKB-KW"/>
</dbReference>
<evidence type="ECO:0000313" key="3">
    <source>
        <dbReference type="EMBL" id="OGY51297.1"/>
    </source>
</evidence>
<evidence type="ECO:0000313" key="4">
    <source>
        <dbReference type="Proteomes" id="UP000177310"/>
    </source>
</evidence>
<dbReference type="Pfam" id="PF13649">
    <property type="entry name" value="Methyltransf_25"/>
    <property type="match status" value="1"/>
</dbReference>
<dbReference type="InterPro" id="IPR041698">
    <property type="entry name" value="Methyltransf_25"/>
</dbReference>
<accession>A0A1G1YIJ5</accession>
<dbReference type="PANTHER" id="PTHR43861">
    <property type="entry name" value="TRANS-ACONITATE 2-METHYLTRANSFERASE-RELATED"/>
    <property type="match status" value="1"/>
</dbReference>
<dbReference type="InterPro" id="IPR029063">
    <property type="entry name" value="SAM-dependent_MTases_sf"/>
</dbReference>
<dbReference type="STRING" id="1797542.A3J59_02395"/>
<dbReference type="Proteomes" id="UP000177310">
    <property type="component" value="Unassembled WGS sequence"/>
</dbReference>
<reference evidence="3 4" key="1">
    <citation type="journal article" date="2016" name="Nat. Commun.">
        <title>Thousands of microbial genomes shed light on interconnected biogeochemical processes in an aquifer system.</title>
        <authorList>
            <person name="Anantharaman K."/>
            <person name="Brown C.T."/>
            <person name="Hug L.A."/>
            <person name="Sharon I."/>
            <person name="Castelle C.J."/>
            <person name="Probst A.J."/>
            <person name="Thomas B.C."/>
            <person name="Singh A."/>
            <person name="Wilkins M.J."/>
            <person name="Karaoz U."/>
            <person name="Brodie E.L."/>
            <person name="Williams K.H."/>
            <person name="Hubbard S.S."/>
            <person name="Banfield J.F."/>
        </authorList>
    </citation>
    <scope>NUCLEOTIDE SEQUENCE [LARGE SCALE GENOMIC DNA]</scope>
</reference>
<keyword evidence="1" id="KW-0808">Transferase</keyword>
<dbReference type="CDD" id="cd02440">
    <property type="entry name" value="AdoMet_MTases"/>
    <property type="match status" value="1"/>
</dbReference>
<dbReference type="Gene3D" id="3.40.50.150">
    <property type="entry name" value="Vaccinia Virus protein VP39"/>
    <property type="match status" value="1"/>
</dbReference>
<dbReference type="AlphaFoldDB" id="A0A1G1YIJ5"/>
<dbReference type="SUPFAM" id="SSF53335">
    <property type="entry name" value="S-adenosyl-L-methionine-dependent methyltransferases"/>
    <property type="match status" value="1"/>
</dbReference>
<sequence>MKQAHRMTDQSSQRADWLESGRRFILGRTPSHRLGEDFFNFYGWLAPQARGRVLDAGCGSGLSTFLLAHRATEVWGIDVSEAAIAFATDWYLRPHLRFSVGDLRTVALPDSYFDVIVLTFVIEQLDREAQAPLLQRLQSALAVGGTLIIATPNRLVTSPRRRRSGNAWNVKELSRQELTALLCSVGFTRQEWYGQRMVFRPLVWYPIRGLIRLLERTVGRPFGFYGRRESPRVKPCQWYWQPKEFIMVTKK</sequence>
<protein>
    <recommendedName>
        <fullName evidence="2">Methyltransferase domain-containing protein</fullName>
    </recommendedName>
</protein>
<name>A0A1G1YIJ5_9BACT</name>